<feature type="compositionally biased region" description="Polar residues" evidence="1">
    <location>
        <begin position="258"/>
        <end position="270"/>
    </location>
</feature>
<feature type="compositionally biased region" description="Pro residues" evidence="1">
    <location>
        <begin position="755"/>
        <end position="768"/>
    </location>
</feature>
<organism evidence="3 4">
    <name type="scientific">Neoarthrinium moseri</name>
    <dbReference type="NCBI Taxonomy" id="1658444"/>
    <lineage>
        <taxon>Eukaryota</taxon>
        <taxon>Fungi</taxon>
        <taxon>Dikarya</taxon>
        <taxon>Ascomycota</taxon>
        <taxon>Pezizomycotina</taxon>
        <taxon>Sordariomycetes</taxon>
        <taxon>Xylariomycetidae</taxon>
        <taxon>Amphisphaeriales</taxon>
        <taxon>Apiosporaceae</taxon>
        <taxon>Neoarthrinium</taxon>
    </lineage>
</organism>
<dbReference type="InterPro" id="IPR029184">
    <property type="entry name" value="Sas4_dom"/>
</dbReference>
<evidence type="ECO:0000259" key="2">
    <source>
        <dbReference type="Pfam" id="PF15460"/>
    </source>
</evidence>
<feature type="region of interest" description="Disordered" evidence="1">
    <location>
        <begin position="1"/>
        <end position="160"/>
    </location>
</feature>
<feature type="compositionally biased region" description="Polar residues" evidence="1">
    <location>
        <begin position="45"/>
        <end position="58"/>
    </location>
</feature>
<comment type="caution">
    <text evidence="3">The sequence shown here is derived from an EMBL/GenBank/DDBJ whole genome shotgun (WGS) entry which is preliminary data.</text>
</comment>
<dbReference type="Proteomes" id="UP000829685">
    <property type="component" value="Unassembled WGS sequence"/>
</dbReference>
<accession>A0A9Q0ATF9</accession>
<dbReference type="EMBL" id="JAFIMR010000003">
    <property type="protein sequence ID" value="KAI1879964.1"/>
    <property type="molecule type" value="Genomic_DNA"/>
</dbReference>
<proteinExistence type="predicted"/>
<feature type="compositionally biased region" description="Acidic residues" evidence="1">
    <location>
        <begin position="430"/>
        <end position="474"/>
    </location>
</feature>
<dbReference type="PANTHER" id="PTHR38422">
    <property type="entry name" value="SOMETHING ABOUT SILENCING PROTEIN 4"/>
    <property type="match status" value="1"/>
</dbReference>
<gene>
    <name evidence="3" type="ORF">JX265_001585</name>
</gene>
<feature type="compositionally biased region" description="Low complexity" evidence="1">
    <location>
        <begin position="20"/>
        <end position="42"/>
    </location>
</feature>
<feature type="compositionally biased region" description="Low complexity" evidence="1">
    <location>
        <begin position="110"/>
        <end position="128"/>
    </location>
</feature>
<feature type="compositionally biased region" description="Acidic residues" evidence="1">
    <location>
        <begin position="498"/>
        <end position="512"/>
    </location>
</feature>
<evidence type="ECO:0000256" key="1">
    <source>
        <dbReference type="SAM" id="MobiDB-lite"/>
    </source>
</evidence>
<feature type="region of interest" description="Disordered" evidence="1">
    <location>
        <begin position="415"/>
        <end position="557"/>
    </location>
</feature>
<dbReference type="AlphaFoldDB" id="A0A9Q0ATF9"/>
<sequence>MTRTRTRRSTRRAVAELEGRQVQQAPAQAQSQRRSGRHSAASPKTGATQHTTRMQDNIAQPRPPARMKRPLDQINSNSDPLKSKRARNKIVIEIQAKPQAVHPPKTVALRTAQRPAAGATTTTTTQQPPHHHNKPPPRPPPPSAAAQPAPTVKTAHSQLTNHQKKVINGIRHELDRLQPSAADAGQAREPGRKLRSQEATRFKSELSAYFPDYDEVIGNDAKEHHVLNIETPILVVDSQASPHYNVRKLPPRHASPLVQPQQLPTGSSGNRSKHDHSHKPIPEVYPVKHFGDVLFTNLYEAQRIDFGFLGARHSSDDPQDPLPDSAYEPAHRKAERLEKSIRNTEKGRAQHEKDQIIRLLGELQGPDWLRTMGVSGITESKKKTFEPARDHFIRGCQAILDKFRWWSLEEKKRKLERDRVQAEEAASTGLDDEEDVLEEEEDEEAEDEDGEEEEEEEEEEEGGGEEGGGEEEAEEQTKDEVADSEDEEMLDATSAQDIPDDVSDGDPPDYSDVDASIAKQLHEEALARVRFAPSVSSRRSRGEPAGSPPPPPPKVFKSFFQKQHERDAALNRPRRSRRVAMAWGHHIPETTEEEFELAEEYRDDETMLTRERKKRRERRGSIAGLRAGLGFWLGLLPNPAGHNELCGSIDLVCLVCMQTQQAQYGYEASPELSLVVPRSLIGCSLQLLVARRKRHTHTGPSSSDSAFPQVVFASGTIPKSSSTLLAPGTSCLACDIHSPVANLTSTTKQKRIHPATPPLHPRPSTAPT</sequence>
<evidence type="ECO:0000313" key="3">
    <source>
        <dbReference type="EMBL" id="KAI1879964.1"/>
    </source>
</evidence>
<dbReference type="PANTHER" id="PTHR38422:SF1">
    <property type="entry name" value="SOMETHING ABOUT SILENCING PROTEIN 4"/>
    <property type="match status" value="1"/>
</dbReference>
<dbReference type="GO" id="GO:0004402">
    <property type="term" value="F:histone acetyltransferase activity"/>
    <property type="evidence" value="ECO:0007669"/>
    <property type="project" value="TreeGrafter"/>
</dbReference>
<dbReference type="Pfam" id="PF15460">
    <property type="entry name" value="SAS4"/>
    <property type="match status" value="1"/>
</dbReference>
<reference evidence="3" key="1">
    <citation type="submission" date="2021-03" db="EMBL/GenBank/DDBJ databases">
        <title>Revisited historic fungal species revealed as producer of novel bioactive compounds through whole genome sequencing and comparative genomics.</title>
        <authorList>
            <person name="Vignolle G.A."/>
            <person name="Hochenegger N."/>
            <person name="Mach R.L."/>
            <person name="Mach-Aigner A.R."/>
            <person name="Javad Rahimi M."/>
            <person name="Salim K.A."/>
            <person name="Chan C.M."/>
            <person name="Lim L.B.L."/>
            <person name="Cai F."/>
            <person name="Druzhinina I.S."/>
            <person name="U'Ren J.M."/>
            <person name="Derntl C."/>
        </authorList>
    </citation>
    <scope>NUCLEOTIDE SEQUENCE</scope>
    <source>
        <strain evidence="3">TUCIM 5799</strain>
    </source>
</reference>
<feature type="compositionally biased region" description="Basic and acidic residues" evidence="1">
    <location>
        <begin position="189"/>
        <end position="199"/>
    </location>
</feature>
<protein>
    <recommendedName>
        <fullName evidence="2">Something about silencing protein 4 domain-containing protein</fullName>
    </recommendedName>
</protein>
<feature type="region of interest" description="Disordered" evidence="1">
    <location>
        <begin position="179"/>
        <end position="199"/>
    </location>
</feature>
<feature type="compositionally biased region" description="Basic residues" evidence="1">
    <location>
        <begin position="1"/>
        <end position="11"/>
    </location>
</feature>
<dbReference type="InterPro" id="IPR038988">
    <property type="entry name" value="Sas4"/>
</dbReference>
<feature type="region of interest" description="Disordered" evidence="1">
    <location>
        <begin position="745"/>
        <end position="768"/>
    </location>
</feature>
<feature type="domain" description="Something about silencing protein 4" evidence="2">
    <location>
        <begin position="320"/>
        <end position="415"/>
    </location>
</feature>
<evidence type="ECO:0000313" key="4">
    <source>
        <dbReference type="Proteomes" id="UP000829685"/>
    </source>
</evidence>
<keyword evidence="4" id="KW-1185">Reference proteome</keyword>
<dbReference type="GO" id="GO:0033255">
    <property type="term" value="C:SAS acetyltransferase complex"/>
    <property type="evidence" value="ECO:0007669"/>
    <property type="project" value="InterPro"/>
</dbReference>
<feature type="region of interest" description="Disordered" evidence="1">
    <location>
        <begin position="244"/>
        <end position="283"/>
    </location>
</feature>
<name>A0A9Q0ATF9_9PEZI</name>